<evidence type="ECO:0000313" key="2">
    <source>
        <dbReference type="Proteomes" id="UP000790377"/>
    </source>
</evidence>
<organism evidence="1 2">
    <name type="scientific">Hygrophoropsis aurantiaca</name>
    <dbReference type="NCBI Taxonomy" id="72124"/>
    <lineage>
        <taxon>Eukaryota</taxon>
        <taxon>Fungi</taxon>
        <taxon>Dikarya</taxon>
        <taxon>Basidiomycota</taxon>
        <taxon>Agaricomycotina</taxon>
        <taxon>Agaricomycetes</taxon>
        <taxon>Agaricomycetidae</taxon>
        <taxon>Boletales</taxon>
        <taxon>Coniophorineae</taxon>
        <taxon>Hygrophoropsidaceae</taxon>
        <taxon>Hygrophoropsis</taxon>
    </lineage>
</organism>
<reference evidence="1" key="1">
    <citation type="journal article" date="2021" name="New Phytol.">
        <title>Evolutionary innovations through gain and loss of genes in the ectomycorrhizal Boletales.</title>
        <authorList>
            <person name="Wu G."/>
            <person name="Miyauchi S."/>
            <person name="Morin E."/>
            <person name="Kuo A."/>
            <person name="Drula E."/>
            <person name="Varga T."/>
            <person name="Kohler A."/>
            <person name="Feng B."/>
            <person name="Cao Y."/>
            <person name="Lipzen A."/>
            <person name="Daum C."/>
            <person name="Hundley H."/>
            <person name="Pangilinan J."/>
            <person name="Johnson J."/>
            <person name="Barry K."/>
            <person name="LaButti K."/>
            <person name="Ng V."/>
            <person name="Ahrendt S."/>
            <person name="Min B."/>
            <person name="Choi I.G."/>
            <person name="Park H."/>
            <person name="Plett J.M."/>
            <person name="Magnuson J."/>
            <person name="Spatafora J.W."/>
            <person name="Nagy L.G."/>
            <person name="Henrissat B."/>
            <person name="Grigoriev I.V."/>
            <person name="Yang Z.L."/>
            <person name="Xu J."/>
            <person name="Martin F.M."/>
        </authorList>
    </citation>
    <scope>NUCLEOTIDE SEQUENCE</scope>
    <source>
        <strain evidence="1">ATCC 28755</strain>
    </source>
</reference>
<name>A0ACB7ZQ51_9AGAM</name>
<gene>
    <name evidence="1" type="ORF">BJ138DRAFT_969715</name>
</gene>
<dbReference type="Proteomes" id="UP000790377">
    <property type="component" value="Unassembled WGS sequence"/>
</dbReference>
<sequence length="145" mass="15782">FPPDPPTSRLCDKIIRRFCEETSPENLLEAGCAVCGALTRAALMESVDVLDDESLNLLVPSGIGMTRKVRSLALDPIEDIPGPVLDDKCSGICPKCLSTLQKGKTPTLSLANGLWIGEVPDQLKGLTYVEKLLIARVRHNRCIVR</sequence>
<feature type="non-terminal residue" evidence="1">
    <location>
        <position position="145"/>
    </location>
</feature>
<proteinExistence type="predicted"/>
<feature type="non-terminal residue" evidence="1">
    <location>
        <position position="1"/>
    </location>
</feature>
<dbReference type="EMBL" id="MU269514">
    <property type="protein sequence ID" value="KAH7902809.1"/>
    <property type="molecule type" value="Genomic_DNA"/>
</dbReference>
<evidence type="ECO:0000313" key="1">
    <source>
        <dbReference type="EMBL" id="KAH7902809.1"/>
    </source>
</evidence>
<comment type="caution">
    <text evidence="1">The sequence shown here is derived from an EMBL/GenBank/DDBJ whole genome shotgun (WGS) entry which is preliminary data.</text>
</comment>
<protein>
    <submittedName>
        <fullName evidence="1">Uncharacterized protein</fullName>
    </submittedName>
</protein>
<keyword evidence="2" id="KW-1185">Reference proteome</keyword>
<accession>A0ACB7ZQ51</accession>